<gene>
    <name evidence="2" type="ORF">H7F49_13035</name>
</gene>
<proteinExistence type="predicted"/>
<feature type="transmembrane region" description="Helical" evidence="1">
    <location>
        <begin position="102"/>
        <end position="125"/>
    </location>
</feature>
<protein>
    <submittedName>
        <fullName evidence="2">Uncharacterized protein</fullName>
    </submittedName>
</protein>
<comment type="caution">
    <text evidence="2">The sequence shown here is derived from an EMBL/GenBank/DDBJ whole genome shotgun (WGS) entry which is preliminary data.</text>
</comment>
<accession>A0A7X1F9G2</accession>
<dbReference type="RefSeq" id="WP_185684040.1">
    <property type="nucleotide sequence ID" value="NZ_JACLAU010000023.1"/>
</dbReference>
<keyword evidence="1" id="KW-0812">Transmembrane</keyword>
<dbReference type="AlphaFoldDB" id="A0A7X1F9G2"/>
<dbReference type="EMBL" id="JACLAU010000023">
    <property type="protein sequence ID" value="MBC2652629.1"/>
    <property type="molecule type" value="Genomic_DNA"/>
</dbReference>
<feature type="transmembrane region" description="Helical" evidence="1">
    <location>
        <begin position="33"/>
        <end position="55"/>
    </location>
</feature>
<evidence type="ECO:0000313" key="3">
    <source>
        <dbReference type="Proteomes" id="UP000520156"/>
    </source>
</evidence>
<keyword evidence="1" id="KW-1133">Transmembrane helix</keyword>
<keyword evidence="1" id="KW-0472">Membrane</keyword>
<evidence type="ECO:0000313" key="2">
    <source>
        <dbReference type="EMBL" id="MBC2652629.1"/>
    </source>
</evidence>
<feature type="transmembrane region" description="Helical" evidence="1">
    <location>
        <begin position="61"/>
        <end position="81"/>
    </location>
</feature>
<name>A0A7X1F9G2_9SPHN</name>
<keyword evidence="3" id="KW-1185">Reference proteome</keyword>
<sequence length="135" mass="14748">MSADCAGDSSAFGFADVTIPVTAEEADRADLEALVPMLLGAIAPTLFLVILLGMLFPRVSWSVLLLIPFMAAVVAPYWIAWRSGRPLRIGGTRVRGQARGRILVAGALSALILLFFTKPALWWLAEWLAQRLPQW</sequence>
<dbReference type="Proteomes" id="UP000520156">
    <property type="component" value="Unassembled WGS sequence"/>
</dbReference>
<organism evidence="2 3">
    <name type="scientific">Novosphingobium aerophilum</name>
    <dbReference type="NCBI Taxonomy" id="2839843"/>
    <lineage>
        <taxon>Bacteria</taxon>
        <taxon>Pseudomonadati</taxon>
        <taxon>Pseudomonadota</taxon>
        <taxon>Alphaproteobacteria</taxon>
        <taxon>Sphingomonadales</taxon>
        <taxon>Sphingomonadaceae</taxon>
        <taxon>Novosphingobium</taxon>
    </lineage>
</organism>
<evidence type="ECO:0000256" key="1">
    <source>
        <dbReference type="SAM" id="Phobius"/>
    </source>
</evidence>
<reference evidence="2 3" key="1">
    <citation type="submission" date="2020-08" db="EMBL/GenBank/DDBJ databases">
        <title>The genome sequence of Novosphingobium flavum 4Y4.</title>
        <authorList>
            <person name="Liu Y."/>
        </authorList>
    </citation>
    <scope>NUCLEOTIDE SEQUENCE [LARGE SCALE GENOMIC DNA]</scope>
    <source>
        <strain evidence="2 3">4Y4</strain>
    </source>
</reference>